<dbReference type="PRINTS" id="PR00007">
    <property type="entry name" value="COMPLEMNTC1Q"/>
</dbReference>
<dbReference type="PANTHER" id="PTHR22923">
    <property type="entry name" value="CEREBELLIN-RELATED"/>
    <property type="match status" value="1"/>
</dbReference>
<keyword evidence="3 5" id="KW-0732">Signal</keyword>
<dbReference type="Pfam" id="PF00386">
    <property type="entry name" value="C1q"/>
    <property type="match status" value="1"/>
</dbReference>
<proteinExistence type="predicted"/>
<evidence type="ECO:0000256" key="5">
    <source>
        <dbReference type="SAM" id="SignalP"/>
    </source>
</evidence>
<gene>
    <name evidence="8" type="primary">LOC106585649</name>
</gene>
<organism evidence="7 8">
    <name type="scientific">Salmo salar</name>
    <name type="common">Atlantic salmon</name>
    <dbReference type="NCBI Taxonomy" id="8030"/>
    <lineage>
        <taxon>Eukaryota</taxon>
        <taxon>Metazoa</taxon>
        <taxon>Chordata</taxon>
        <taxon>Craniata</taxon>
        <taxon>Vertebrata</taxon>
        <taxon>Euteleostomi</taxon>
        <taxon>Actinopterygii</taxon>
        <taxon>Neopterygii</taxon>
        <taxon>Teleostei</taxon>
        <taxon>Protacanthopterygii</taxon>
        <taxon>Salmoniformes</taxon>
        <taxon>Salmonidae</taxon>
        <taxon>Salmoninae</taxon>
        <taxon>Salmo</taxon>
    </lineage>
</organism>
<keyword evidence="2" id="KW-0964">Secreted</keyword>
<comment type="subcellular location">
    <subcellularLocation>
        <location evidence="1">Secreted</location>
    </subcellularLocation>
</comment>
<protein>
    <submittedName>
        <fullName evidence="8">Complement C1q-like protein 2</fullName>
    </submittedName>
</protein>
<keyword evidence="7" id="KW-1185">Reference proteome</keyword>
<sequence>MKTIIVLQLTWLCYCLCGALGQSDGEREGGVVVNKQNLDKANTPSAFHTMLIEMMLEQKVELSQTKTKLESMEARLNAGKVQEEELRTRLRNTENQLDELRKMNQERPRVAFSAALREDGPGSNQGPFNTETTLVYRKVITNIGNAYNPTTGMFTAPVRGLYHFTFYCHTYGANNAFLLMYKNGDIVVGTADHITSSDGADNGSNGAVLLLEEGDQVYVRLEAKSWIWVESYRNLSTFTGILLFAQ</sequence>
<dbReference type="Bgee" id="ENSSSAG00000007648">
    <property type="expression patterns" value="Expressed in heart and 5 other cell types or tissues"/>
</dbReference>
<dbReference type="GeneID" id="106585649"/>
<evidence type="ECO:0000313" key="7">
    <source>
        <dbReference type="Proteomes" id="UP001652741"/>
    </source>
</evidence>
<name>A0A1S3PIR5_SALSA</name>
<dbReference type="PaxDb" id="8030-ENSSSAP00000015873"/>
<dbReference type="STRING" id="8030.ENSSSAP00000015873"/>
<evidence type="ECO:0000256" key="4">
    <source>
        <dbReference type="SAM" id="Coils"/>
    </source>
</evidence>
<evidence type="ECO:0000256" key="1">
    <source>
        <dbReference type="ARBA" id="ARBA00004613"/>
    </source>
</evidence>
<dbReference type="KEGG" id="sasa:106585649"/>
<dbReference type="GO" id="GO:0005576">
    <property type="term" value="C:extracellular region"/>
    <property type="evidence" value="ECO:0007669"/>
    <property type="project" value="UniProtKB-SubCell"/>
</dbReference>
<keyword evidence="4" id="KW-0175">Coiled coil</keyword>
<dbReference type="SMART" id="SM00110">
    <property type="entry name" value="C1Q"/>
    <property type="match status" value="1"/>
</dbReference>
<feature type="signal peptide" evidence="5">
    <location>
        <begin position="1"/>
        <end position="21"/>
    </location>
</feature>
<dbReference type="Proteomes" id="UP001652741">
    <property type="component" value="Chromosome ssa02"/>
</dbReference>
<evidence type="ECO:0000259" key="6">
    <source>
        <dbReference type="PROSITE" id="PS50871"/>
    </source>
</evidence>
<reference evidence="8" key="1">
    <citation type="submission" date="2025-08" db="UniProtKB">
        <authorList>
            <consortium name="RefSeq"/>
        </authorList>
    </citation>
    <scope>IDENTIFICATION</scope>
</reference>
<dbReference type="OrthoDB" id="6154955at2759"/>
<dbReference type="AlphaFoldDB" id="A0A1S3PIR5"/>
<evidence type="ECO:0000313" key="8">
    <source>
        <dbReference type="RefSeq" id="XP_014027553.1"/>
    </source>
</evidence>
<evidence type="ECO:0000256" key="3">
    <source>
        <dbReference type="ARBA" id="ARBA00022729"/>
    </source>
</evidence>
<dbReference type="InterPro" id="IPR008983">
    <property type="entry name" value="Tumour_necrosis_fac-like_dom"/>
</dbReference>
<dbReference type="PROSITE" id="PS50871">
    <property type="entry name" value="C1Q"/>
    <property type="match status" value="1"/>
</dbReference>
<dbReference type="SUPFAM" id="SSF49842">
    <property type="entry name" value="TNF-like"/>
    <property type="match status" value="1"/>
</dbReference>
<dbReference type="InterPro" id="IPR050822">
    <property type="entry name" value="Cerebellin_Synaptic_Org"/>
</dbReference>
<accession>A0A1S3PIR5</accession>
<evidence type="ECO:0000256" key="2">
    <source>
        <dbReference type="ARBA" id="ARBA00022525"/>
    </source>
</evidence>
<dbReference type="PANTHER" id="PTHR22923:SF102">
    <property type="entry name" value="CEREBELLIN 13-RELATED"/>
    <property type="match status" value="1"/>
</dbReference>
<dbReference type="InterPro" id="IPR001073">
    <property type="entry name" value="C1q_dom"/>
</dbReference>
<dbReference type="RefSeq" id="XP_014027553.1">
    <property type="nucleotide sequence ID" value="XM_014172078.2"/>
</dbReference>
<feature type="domain" description="C1q" evidence="6">
    <location>
        <begin position="105"/>
        <end position="246"/>
    </location>
</feature>
<feature type="coiled-coil region" evidence="4">
    <location>
        <begin position="55"/>
        <end position="103"/>
    </location>
</feature>
<feature type="chain" id="PRO_5010380386" evidence="5">
    <location>
        <begin position="22"/>
        <end position="246"/>
    </location>
</feature>
<dbReference type="Gene3D" id="2.60.120.40">
    <property type="match status" value="1"/>
</dbReference>